<dbReference type="EMBL" id="SZUA01000002">
    <property type="protein sequence ID" value="TKR30260.1"/>
    <property type="molecule type" value="Genomic_DNA"/>
</dbReference>
<dbReference type="AlphaFoldDB" id="A0A4U5JKX6"/>
<dbReference type="PANTHER" id="PTHR43289:SF34">
    <property type="entry name" value="SERINE_THREONINE-PROTEIN KINASE YBDM-RELATED"/>
    <property type="match status" value="1"/>
</dbReference>
<dbReference type="PROSITE" id="PS50011">
    <property type="entry name" value="PROTEIN_KINASE_DOM"/>
    <property type="match status" value="1"/>
</dbReference>
<evidence type="ECO:0000256" key="2">
    <source>
        <dbReference type="ARBA" id="ARBA00022741"/>
    </source>
</evidence>
<evidence type="ECO:0000313" key="9">
    <source>
        <dbReference type="Proteomes" id="UP000308707"/>
    </source>
</evidence>
<dbReference type="CDD" id="cd14014">
    <property type="entry name" value="STKc_PknB_like"/>
    <property type="match status" value="1"/>
</dbReference>
<feature type="region of interest" description="Disordered" evidence="6">
    <location>
        <begin position="350"/>
        <end position="384"/>
    </location>
</feature>
<keyword evidence="4" id="KW-0067">ATP-binding</keyword>
<dbReference type="InterPro" id="IPR011990">
    <property type="entry name" value="TPR-like_helical_dom_sf"/>
</dbReference>
<gene>
    <name evidence="8" type="ORF">FCE95_08975</name>
</gene>
<dbReference type="InterPro" id="IPR000719">
    <property type="entry name" value="Prot_kinase_dom"/>
</dbReference>
<dbReference type="SUPFAM" id="SSF56112">
    <property type="entry name" value="Protein kinase-like (PK-like)"/>
    <property type="match status" value="1"/>
</dbReference>
<keyword evidence="3" id="KW-0418">Kinase</keyword>
<name>A0A4U5JKX6_9GAMM</name>
<dbReference type="InterPro" id="IPR011009">
    <property type="entry name" value="Kinase-like_dom_sf"/>
</dbReference>
<dbReference type="SMART" id="SM00220">
    <property type="entry name" value="S_TKc"/>
    <property type="match status" value="1"/>
</dbReference>
<comment type="caution">
    <text evidence="8">The sequence shown here is derived from an EMBL/GenBank/DDBJ whole genome shotgun (WGS) entry which is preliminary data.</text>
</comment>
<reference evidence="8 9" key="1">
    <citation type="submission" date="2019-04" db="EMBL/GenBank/DDBJ databases">
        <title>Reference strain of H23.</title>
        <authorList>
            <person name="Luo X."/>
        </authorList>
    </citation>
    <scope>NUCLEOTIDE SEQUENCE [LARGE SCALE GENOMIC DNA]</scope>
    <source>
        <strain evidence="8 9">H23</strain>
    </source>
</reference>
<accession>A0A4U5JKX6</accession>
<dbReference type="InterPro" id="IPR019734">
    <property type="entry name" value="TPR_rpt"/>
</dbReference>
<feature type="domain" description="Protein kinase" evidence="7">
    <location>
        <begin position="143"/>
        <end position="429"/>
    </location>
</feature>
<dbReference type="SMART" id="SM00028">
    <property type="entry name" value="TPR"/>
    <property type="match status" value="6"/>
</dbReference>
<feature type="compositionally biased region" description="Basic and acidic residues" evidence="6">
    <location>
        <begin position="1"/>
        <end position="18"/>
    </location>
</feature>
<dbReference type="Pfam" id="PF00069">
    <property type="entry name" value="Pkinase"/>
    <property type="match status" value="1"/>
</dbReference>
<dbReference type="Gene3D" id="3.30.200.20">
    <property type="entry name" value="Phosphorylase Kinase, domain 1"/>
    <property type="match status" value="1"/>
</dbReference>
<feature type="repeat" description="TPR" evidence="5">
    <location>
        <begin position="750"/>
        <end position="783"/>
    </location>
</feature>
<organism evidence="8 9">
    <name type="scientific">Luteimonas gilva</name>
    <dbReference type="NCBI Taxonomy" id="2572684"/>
    <lineage>
        <taxon>Bacteria</taxon>
        <taxon>Pseudomonadati</taxon>
        <taxon>Pseudomonadota</taxon>
        <taxon>Gammaproteobacteria</taxon>
        <taxon>Lysobacterales</taxon>
        <taxon>Lysobacteraceae</taxon>
        <taxon>Luteimonas</taxon>
    </lineage>
</organism>
<dbReference type="Gene3D" id="1.10.510.10">
    <property type="entry name" value="Transferase(Phosphotransferase) domain 1"/>
    <property type="match status" value="1"/>
</dbReference>
<sequence length="1025" mass="113601">MPLLRRDELRRDRLGPRHERAHRAPRLAARPRVPARAHGRTTAGRAIPGRAGARRRAAVSKTELWRRASELFDRVADLQGEERERILSAECAGDPALRAEVDRLLRADQRTSNPLDRDIVGEASTLLLDGDAEQQCGQRFGPYKIVRLLAQGGMGRVYLAQREDADFTQTVALKLIGGYGSFDAGTARARFLEERRILARLEHPHIARLLDGGVGPEAQPWFAMEYVDGAPLTDWCDARKLGVNARLELFAKVCDAVDHAHRFLIVHRDLKPGNVLVDARGEPKVLDFGIAKLLDEGERASDRAGSTILMTPDYAAPEQLRGGQISTATDVYGLGAVLFELLTGRKPFVDPLAPRDAPQASRAATEDGDDTGRRAADRGTTPKSLRKILRGDLDRILRAALDQNPQRRYRSAAALAEDLRAVAQGHPISLRRDRAYRIGVFLRQHRLAAAAASAAVLALLGTTGWALWQQRQAIAQAQEAARQAEIAKKEALASEKASDMLISAFEAADPNYRRSVTKLTAEEVLDASAARVSKELAEVPEVRARIQLMLGRTYLNLGHDEKAIEMLEASTTSYMDPSVNRPGLAADAMVLQSMVEGGRENHQRAIDLARRAVDLKRHSDSPEEEVVNTRNTLGMALIMPGHYEEAERELAAVHDYWVKTKGMKSKSVSKSFNTRGYLANVSGNPFQAERLYKASLTAMPSPDERSVYITRGVMALAIGAQGRFSEAEAMLEKNIRLATQFYDPKSTKQATLYGRLGEAQYQKGDLVRAEANYQHAFEIEKNGGRENSIKAGNQLGALAQIQEIRGDATKAARNYQHAEETVAGTAAPSDLNLLHAIAYREAFKARQNSKGWSNERLKSALSDWIAIYGTERKHVPSDLADALFLEAERRLATGQTDVQSVLPPEDPTLEQPMMQARRHYWLARAAQVRVDREMAAAEYKRALEIADRYAGRDSVWPALWRLDYANWLRSDGKPDQARAQLQLAEAPLKAQMIPGARALARMERLRRGRDATQSQTAQRIAASRR</sequence>
<dbReference type="GO" id="GO:0005524">
    <property type="term" value="F:ATP binding"/>
    <property type="evidence" value="ECO:0007669"/>
    <property type="project" value="UniProtKB-KW"/>
</dbReference>
<dbReference type="PROSITE" id="PS00108">
    <property type="entry name" value="PROTEIN_KINASE_ST"/>
    <property type="match status" value="1"/>
</dbReference>
<proteinExistence type="predicted"/>
<evidence type="ECO:0000313" key="8">
    <source>
        <dbReference type="EMBL" id="TKR30260.1"/>
    </source>
</evidence>
<feature type="region of interest" description="Disordered" evidence="6">
    <location>
        <begin position="1"/>
        <end position="42"/>
    </location>
</feature>
<dbReference type="Proteomes" id="UP000308707">
    <property type="component" value="Unassembled WGS sequence"/>
</dbReference>
<evidence type="ECO:0000259" key="7">
    <source>
        <dbReference type="PROSITE" id="PS50011"/>
    </source>
</evidence>
<dbReference type="Gene3D" id="1.25.40.10">
    <property type="entry name" value="Tetratricopeptide repeat domain"/>
    <property type="match status" value="1"/>
</dbReference>
<dbReference type="PROSITE" id="PS50005">
    <property type="entry name" value="TPR"/>
    <property type="match status" value="1"/>
</dbReference>
<dbReference type="OrthoDB" id="9801841at2"/>
<feature type="region of interest" description="Disordered" evidence="6">
    <location>
        <begin position="1005"/>
        <end position="1025"/>
    </location>
</feature>
<evidence type="ECO:0000256" key="1">
    <source>
        <dbReference type="ARBA" id="ARBA00022679"/>
    </source>
</evidence>
<dbReference type="GO" id="GO:0004674">
    <property type="term" value="F:protein serine/threonine kinase activity"/>
    <property type="evidence" value="ECO:0007669"/>
    <property type="project" value="TreeGrafter"/>
</dbReference>
<dbReference type="SUPFAM" id="SSF48452">
    <property type="entry name" value="TPR-like"/>
    <property type="match status" value="2"/>
</dbReference>
<keyword evidence="5" id="KW-0802">TPR repeat</keyword>
<dbReference type="Pfam" id="PF13181">
    <property type="entry name" value="TPR_8"/>
    <property type="match status" value="1"/>
</dbReference>
<dbReference type="Pfam" id="PF13424">
    <property type="entry name" value="TPR_12"/>
    <property type="match status" value="1"/>
</dbReference>
<evidence type="ECO:0000256" key="4">
    <source>
        <dbReference type="ARBA" id="ARBA00022840"/>
    </source>
</evidence>
<evidence type="ECO:0000256" key="3">
    <source>
        <dbReference type="ARBA" id="ARBA00022777"/>
    </source>
</evidence>
<evidence type="ECO:0000256" key="5">
    <source>
        <dbReference type="PROSITE-ProRule" id="PRU00339"/>
    </source>
</evidence>
<keyword evidence="1" id="KW-0808">Transferase</keyword>
<keyword evidence="2" id="KW-0547">Nucleotide-binding</keyword>
<dbReference type="PANTHER" id="PTHR43289">
    <property type="entry name" value="MITOGEN-ACTIVATED PROTEIN KINASE KINASE KINASE 20-RELATED"/>
    <property type="match status" value="1"/>
</dbReference>
<evidence type="ECO:0000256" key="6">
    <source>
        <dbReference type="SAM" id="MobiDB-lite"/>
    </source>
</evidence>
<dbReference type="InterPro" id="IPR008271">
    <property type="entry name" value="Ser/Thr_kinase_AS"/>
</dbReference>
<keyword evidence="9" id="KW-1185">Reference proteome</keyword>
<protein>
    <submittedName>
        <fullName evidence="8">Tetratricopeptide repeat protein</fullName>
    </submittedName>
</protein>